<sequence length="207" mass="24154">MSSREIADLTGKQHSHVKRDIEKMCSEINPPNLESSIYEHRGNRYTQYHLDKDLTLCLVAGYSAKLRMAIIKRWRELENKNAQQIPQTYSEALQLAANQAKLIEQQRLKVEYHDKVISSSGSLRTTEIAAELGVSANKLNKLLRDMGVQRRVNGRWVLRAFYVGKGYDDESTHITEEGKTYHSMKWTEKGRKFIHDLYRRYQEKQNP</sequence>
<dbReference type="EMBL" id="OR813779">
    <property type="protein sequence ID" value="WRQ13064.1"/>
    <property type="molecule type" value="Genomic_DNA"/>
</dbReference>
<dbReference type="Proteomes" id="UP001432163">
    <property type="component" value="Segment"/>
</dbReference>
<organism evidence="2 3">
    <name type="scientific">Vibrio phage vB_VpM-pA2SJ1</name>
    <dbReference type="NCBI Taxonomy" id="3095964"/>
    <lineage>
        <taxon>Viruses</taxon>
        <taxon>Duplodnaviria</taxon>
        <taxon>Heunggongvirae</taxon>
        <taxon>Uroviricota</taxon>
        <taxon>Caudoviricetes</taxon>
    </lineage>
</organism>
<dbReference type="Pfam" id="PF03374">
    <property type="entry name" value="ANT"/>
    <property type="match status" value="1"/>
</dbReference>
<evidence type="ECO:0000313" key="2">
    <source>
        <dbReference type="EMBL" id="WRQ13064.1"/>
    </source>
</evidence>
<accession>A0AAX4J5B0</accession>
<reference evidence="2" key="1">
    <citation type="submission" date="2023-11" db="EMBL/GenBank/DDBJ databases">
        <title>Complete genome sequence of Vibrio virus vB_VpM-pA2SJ1.</title>
        <authorList>
            <person name="Lim S.J."/>
            <person name="Park S.Y."/>
            <person name="Kim J.H."/>
        </authorList>
    </citation>
    <scope>NUCLEOTIDE SEQUENCE</scope>
</reference>
<dbReference type="Pfam" id="PF09669">
    <property type="entry name" value="Phage_pRha"/>
    <property type="match status" value="1"/>
</dbReference>
<proteinExistence type="predicted"/>
<dbReference type="InterPro" id="IPR005039">
    <property type="entry name" value="Ant_C"/>
</dbReference>
<evidence type="ECO:0000313" key="3">
    <source>
        <dbReference type="Proteomes" id="UP001432163"/>
    </source>
</evidence>
<protein>
    <submittedName>
        <fullName evidence="2">Rha family regulatory protein</fullName>
    </submittedName>
</protein>
<name>A0AAX4J5B0_9CAUD</name>
<evidence type="ECO:0000259" key="1">
    <source>
        <dbReference type="Pfam" id="PF03374"/>
    </source>
</evidence>
<dbReference type="InterPro" id="IPR014054">
    <property type="entry name" value="Phage_regulatory_Rha"/>
</dbReference>
<dbReference type="GO" id="GO:0003677">
    <property type="term" value="F:DNA binding"/>
    <property type="evidence" value="ECO:0007669"/>
    <property type="project" value="InterPro"/>
</dbReference>
<feature type="domain" description="Antirepressor protein C-terminal" evidence="1">
    <location>
        <begin position="103"/>
        <end position="198"/>
    </location>
</feature>